<evidence type="ECO:0000259" key="2">
    <source>
        <dbReference type="Pfam" id="PF13439"/>
    </source>
</evidence>
<dbReference type="Pfam" id="PF00534">
    <property type="entry name" value="Glycos_transf_1"/>
    <property type="match status" value="1"/>
</dbReference>
<dbReference type="Gene3D" id="3.40.50.2000">
    <property type="entry name" value="Glycogen Phosphorylase B"/>
    <property type="match status" value="2"/>
</dbReference>
<protein>
    <recommendedName>
        <fullName evidence="5">Glycosyltransferase subfamily 4-like N-terminal domain-containing protein</fullName>
    </recommendedName>
</protein>
<evidence type="ECO:0000313" key="3">
    <source>
        <dbReference type="EMBL" id="OGY18525.1"/>
    </source>
</evidence>
<evidence type="ECO:0000259" key="1">
    <source>
        <dbReference type="Pfam" id="PF00534"/>
    </source>
</evidence>
<dbReference type="Proteomes" id="UP000179233">
    <property type="component" value="Unassembled WGS sequence"/>
</dbReference>
<dbReference type="PANTHER" id="PTHR12526">
    <property type="entry name" value="GLYCOSYLTRANSFERASE"/>
    <property type="match status" value="1"/>
</dbReference>
<accession>A0A1G1VSZ3</accession>
<dbReference type="SUPFAM" id="SSF53756">
    <property type="entry name" value="UDP-Glycosyltransferase/glycogen phosphorylase"/>
    <property type="match status" value="1"/>
</dbReference>
<sequence length="337" mass="38278">MKKFRIAILIDAWFPFHGGGQEHVLRITNSLSKDCTFTIYHAPQPSLPARAIWSLLVIPQVIVDHRKEKIDLIHAHAYAAGFPGKVLSMILRIPVVYTVHGSNMLDMQILEAQQRKLGGRIPWWKYRLEKWLLTGIRYDREISVSQHFRTYENVNRHIAYIPNGVDTRTFHDSQIAKKPQFTLLFVGRNEPLKGHDILDAAMESVRQKCPDIELVKITQELDRKKIIREYLSSSVYVLPSLSEGMPLTLLEAWAARLPVIVTDVGDNAKMVKDGLNGYLVPPGDIQALSQAIVKAYTNPNLAKMGEAGYNLVKKNYTWQKAAEATLKVYKEVINAAR</sequence>
<organism evidence="3 4">
    <name type="scientific">Candidatus Chisholmbacteria bacterium RIFCSPHIGHO2_01_FULL_52_32</name>
    <dbReference type="NCBI Taxonomy" id="1797591"/>
    <lineage>
        <taxon>Bacteria</taxon>
        <taxon>Candidatus Chisholmiibacteriota</taxon>
    </lineage>
</organism>
<name>A0A1G1VSZ3_9BACT</name>
<dbReference type="EMBL" id="MHCJ01000003">
    <property type="protein sequence ID" value="OGY18525.1"/>
    <property type="molecule type" value="Genomic_DNA"/>
</dbReference>
<evidence type="ECO:0008006" key="5">
    <source>
        <dbReference type="Google" id="ProtNLM"/>
    </source>
</evidence>
<feature type="domain" description="Glycosyltransferase subfamily 4-like N-terminal" evidence="2">
    <location>
        <begin position="38"/>
        <end position="167"/>
    </location>
</feature>
<evidence type="ECO:0000313" key="4">
    <source>
        <dbReference type="Proteomes" id="UP000179233"/>
    </source>
</evidence>
<dbReference type="GO" id="GO:0016757">
    <property type="term" value="F:glycosyltransferase activity"/>
    <property type="evidence" value="ECO:0007669"/>
    <property type="project" value="InterPro"/>
</dbReference>
<reference evidence="3 4" key="1">
    <citation type="journal article" date="2016" name="Nat. Commun.">
        <title>Thousands of microbial genomes shed light on interconnected biogeochemical processes in an aquifer system.</title>
        <authorList>
            <person name="Anantharaman K."/>
            <person name="Brown C.T."/>
            <person name="Hug L.A."/>
            <person name="Sharon I."/>
            <person name="Castelle C.J."/>
            <person name="Probst A.J."/>
            <person name="Thomas B.C."/>
            <person name="Singh A."/>
            <person name="Wilkins M.J."/>
            <person name="Karaoz U."/>
            <person name="Brodie E.L."/>
            <person name="Williams K.H."/>
            <person name="Hubbard S.S."/>
            <person name="Banfield J.F."/>
        </authorList>
    </citation>
    <scope>NUCLEOTIDE SEQUENCE [LARGE SCALE GENOMIC DNA]</scope>
</reference>
<dbReference type="CDD" id="cd03801">
    <property type="entry name" value="GT4_PimA-like"/>
    <property type="match status" value="1"/>
</dbReference>
<dbReference type="AlphaFoldDB" id="A0A1G1VSZ3"/>
<dbReference type="InterPro" id="IPR028098">
    <property type="entry name" value="Glyco_trans_4-like_N"/>
</dbReference>
<dbReference type="Pfam" id="PF13439">
    <property type="entry name" value="Glyco_transf_4"/>
    <property type="match status" value="1"/>
</dbReference>
<gene>
    <name evidence="3" type="ORF">A2786_03440</name>
</gene>
<dbReference type="InterPro" id="IPR001296">
    <property type="entry name" value="Glyco_trans_1"/>
</dbReference>
<feature type="domain" description="Glycosyl transferase family 1" evidence="1">
    <location>
        <begin position="215"/>
        <end position="309"/>
    </location>
</feature>
<comment type="caution">
    <text evidence="3">The sequence shown here is derived from an EMBL/GenBank/DDBJ whole genome shotgun (WGS) entry which is preliminary data.</text>
</comment>
<proteinExistence type="predicted"/>